<dbReference type="RefSeq" id="WP_128524317.1">
    <property type="nucleotide sequence ID" value="NZ_CP026118.1"/>
</dbReference>
<dbReference type="Proteomes" id="UP000287756">
    <property type="component" value="Chromosome"/>
</dbReference>
<dbReference type="SUPFAM" id="SSF55729">
    <property type="entry name" value="Acyl-CoA N-acyltransferases (Nat)"/>
    <property type="match status" value="1"/>
</dbReference>
<organism evidence="2 3">
    <name type="scientific">Halobacillus litoralis</name>
    <dbReference type="NCBI Taxonomy" id="45668"/>
    <lineage>
        <taxon>Bacteria</taxon>
        <taxon>Bacillati</taxon>
        <taxon>Bacillota</taxon>
        <taxon>Bacilli</taxon>
        <taxon>Bacillales</taxon>
        <taxon>Bacillaceae</taxon>
        <taxon>Halobacillus</taxon>
    </lineage>
</organism>
<dbReference type="Gene3D" id="3.40.630.30">
    <property type="match status" value="1"/>
</dbReference>
<dbReference type="InterPro" id="IPR000182">
    <property type="entry name" value="GNAT_dom"/>
</dbReference>
<proteinExistence type="predicted"/>
<dbReference type="KEGG" id="hli:HLI_07430"/>
<evidence type="ECO:0000259" key="1">
    <source>
        <dbReference type="PROSITE" id="PS51186"/>
    </source>
</evidence>
<keyword evidence="2" id="KW-0808">Transferase</keyword>
<evidence type="ECO:0000313" key="2">
    <source>
        <dbReference type="EMBL" id="QAS52066.1"/>
    </source>
</evidence>
<name>A0A410MBN4_9BACI</name>
<dbReference type="InterPro" id="IPR016181">
    <property type="entry name" value="Acyl_CoA_acyltransferase"/>
</dbReference>
<gene>
    <name evidence="2" type="ORF">HLI_07430</name>
</gene>
<sequence length="185" mass="21633">MKINDRDYYHRNLRYTIRSAVENDAGPLSELRLEIDGETENLDREQGEAYINEEGFKDLIRGDTESLNHLFLIAEIDREIVGYSRCECDHLKRFSHKVEFGVGVLRAFWGNGIGRSLLKESIIWSDSNDIRKMTLRVLETNKKAISLYKEYGFEVEGTLKEDRWLSDGIYYNTLLMARLNPDRTM</sequence>
<dbReference type="GO" id="GO:0016747">
    <property type="term" value="F:acyltransferase activity, transferring groups other than amino-acyl groups"/>
    <property type="evidence" value="ECO:0007669"/>
    <property type="project" value="InterPro"/>
</dbReference>
<dbReference type="PANTHER" id="PTHR43415">
    <property type="entry name" value="SPERMIDINE N(1)-ACETYLTRANSFERASE"/>
    <property type="match status" value="1"/>
</dbReference>
<dbReference type="CDD" id="cd04301">
    <property type="entry name" value="NAT_SF"/>
    <property type="match status" value="1"/>
</dbReference>
<dbReference type="AlphaFoldDB" id="A0A410MBN4"/>
<feature type="domain" description="N-acetyltransferase" evidence="1">
    <location>
        <begin position="15"/>
        <end position="181"/>
    </location>
</feature>
<accession>A0A410MBN4</accession>
<dbReference type="PROSITE" id="PS51186">
    <property type="entry name" value="GNAT"/>
    <property type="match status" value="1"/>
</dbReference>
<dbReference type="EMBL" id="CP026118">
    <property type="protein sequence ID" value="QAS52066.1"/>
    <property type="molecule type" value="Genomic_DNA"/>
</dbReference>
<reference evidence="2 3" key="1">
    <citation type="submission" date="2018-01" db="EMBL/GenBank/DDBJ databases">
        <title>The whole genome sequencing and assembly of Halobacillus litoralis ERB031 strain.</title>
        <authorList>
            <person name="Lee S.-J."/>
            <person name="Park M.-K."/>
            <person name="Kim J.-Y."/>
            <person name="Lee Y.-J."/>
            <person name="Yi H."/>
            <person name="Bahn Y.-S."/>
            <person name="Kim J.F."/>
            <person name="Lee D.-W."/>
        </authorList>
    </citation>
    <scope>NUCLEOTIDE SEQUENCE [LARGE SCALE GENOMIC DNA]</scope>
    <source>
        <strain evidence="2 3">ERB 031</strain>
    </source>
</reference>
<protein>
    <submittedName>
        <fullName evidence="2">GNAT family N-acetyltransferase</fullName>
    </submittedName>
</protein>
<evidence type="ECO:0000313" key="3">
    <source>
        <dbReference type="Proteomes" id="UP000287756"/>
    </source>
</evidence>
<dbReference type="Pfam" id="PF00583">
    <property type="entry name" value="Acetyltransf_1"/>
    <property type="match status" value="1"/>
</dbReference>
<dbReference type="OrthoDB" id="948250at2"/>
<dbReference type="PANTHER" id="PTHR43415:SF3">
    <property type="entry name" value="GNAT-FAMILY ACETYLTRANSFERASE"/>
    <property type="match status" value="1"/>
</dbReference>